<dbReference type="Pfam" id="PF00916">
    <property type="entry name" value="Sulfate_transp"/>
    <property type="match status" value="1"/>
</dbReference>
<evidence type="ECO:0000256" key="3">
    <source>
        <dbReference type="ARBA" id="ARBA00022989"/>
    </source>
</evidence>
<name>A0ABQ9ECH9_TEGGR</name>
<dbReference type="InterPro" id="IPR011547">
    <property type="entry name" value="SLC26A/SulP_dom"/>
</dbReference>
<evidence type="ECO:0000256" key="1">
    <source>
        <dbReference type="ARBA" id="ARBA00004141"/>
    </source>
</evidence>
<evidence type="ECO:0000313" key="7">
    <source>
        <dbReference type="EMBL" id="KAJ8302234.1"/>
    </source>
</evidence>
<comment type="subcellular location">
    <subcellularLocation>
        <location evidence="1">Membrane</location>
        <topology evidence="1">Multi-pass membrane protein</topology>
    </subcellularLocation>
</comment>
<evidence type="ECO:0000313" key="8">
    <source>
        <dbReference type="Proteomes" id="UP001217089"/>
    </source>
</evidence>
<accession>A0ABQ9ECH9</accession>
<dbReference type="EMBL" id="JARBDR010000918">
    <property type="protein sequence ID" value="KAJ8302234.1"/>
    <property type="molecule type" value="Genomic_DNA"/>
</dbReference>
<comment type="caution">
    <text evidence="7">The sequence shown here is derived from an EMBL/GenBank/DDBJ whole genome shotgun (WGS) entry which is preliminary data.</text>
</comment>
<evidence type="ECO:0000256" key="5">
    <source>
        <dbReference type="SAM" id="Phobius"/>
    </source>
</evidence>
<dbReference type="Proteomes" id="UP001217089">
    <property type="component" value="Unassembled WGS sequence"/>
</dbReference>
<keyword evidence="2 5" id="KW-0812">Transmembrane</keyword>
<gene>
    <name evidence="7" type="ORF">KUTeg_021221</name>
</gene>
<evidence type="ECO:0000256" key="2">
    <source>
        <dbReference type="ARBA" id="ARBA00022692"/>
    </source>
</evidence>
<keyword evidence="8" id="KW-1185">Reference proteome</keyword>
<proteinExistence type="predicted"/>
<feature type="transmembrane region" description="Helical" evidence="5">
    <location>
        <begin position="30"/>
        <end position="52"/>
    </location>
</feature>
<reference evidence="7 8" key="1">
    <citation type="submission" date="2022-12" db="EMBL/GenBank/DDBJ databases">
        <title>Chromosome-level genome of Tegillarca granosa.</title>
        <authorList>
            <person name="Kim J."/>
        </authorList>
    </citation>
    <scope>NUCLEOTIDE SEQUENCE [LARGE SCALE GENOMIC DNA]</scope>
    <source>
        <strain evidence="7">Teg-2019</strain>
        <tissue evidence="7">Adductor muscle</tissue>
    </source>
</reference>
<sequence length="91" mass="11149">MYTFYHCFQGRWLIYSPVPYVLFYTDALNLYFSLFQMCILACIVIVTLKGMFKQFYDMVRLWRLCKRDFVSFNDNNFMVAEFLTIVKRVYK</sequence>
<feature type="domain" description="SLC26A/SulP transporter" evidence="6">
    <location>
        <begin position="21"/>
        <end position="70"/>
    </location>
</feature>
<keyword evidence="4 5" id="KW-0472">Membrane</keyword>
<evidence type="ECO:0000259" key="6">
    <source>
        <dbReference type="Pfam" id="PF00916"/>
    </source>
</evidence>
<protein>
    <recommendedName>
        <fullName evidence="6">SLC26A/SulP transporter domain-containing protein</fullName>
    </recommendedName>
</protein>
<organism evidence="7 8">
    <name type="scientific">Tegillarca granosa</name>
    <name type="common">Malaysian cockle</name>
    <name type="synonym">Anadara granosa</name>
    <dbReference type="NCBI Taxonomy" id="220873"/>
    <lineage>
        <taxon>Eukaryota</taxon>
        <taxon>Metazoa</taxon>
        <taxon>Spiralia</taxon>
        <taxon>Lophotrochozoa</taxon>
        <taxon>Mollusca</taxon>
        <taxon>Bivalvia</taxon>
        <taxon>Autobranchia</taxon>
        <taxon>Pteriomorphia</taxon>
        <taxon>Arcoida</taxon>
        <taxon>Arcoidea</taxon>
        <taxon>Arcidae</taxon>
        <taxon>Tegillarca</taxon>
    </lineage>
</organism>
<keyword evidence="3 5" id="KW-1133">Transmembrane helix</keyword>
<evidence type="ECO:0000256" key="4">
    <source>
        <dbReference type="ARBA" id="ARBA00023136"/>
    </source>
</evidence>